<evidence type="ECO:0000313" key="2">
    <source>
        <dbReference type="EMBL" id="KKO09047.1"/>
    </source>
</evidence>
<dbReference type="SUPFAM" id="SSF53335">
    <property type="entry name" value="S-adenosyl-L-methionine-dependent methyltransferases"/>
    <property type="match status" value="1"/>
</dbReference>
<comment type="caution">
    <text evidence="2">The sequence shown here is derived from an EMBL/GenBank/DDBJ whole genome shotgun (WGS) entry which is preliminary data.</text>
</comment>
<protein>
    <recommendedName>
        <fullName evidence="1">Methyltransferase FkbM domain-containing protein</fullName>
    </recommendedName>
</protein>
<dbReference type="InterPro" id="IPR052514">
    <property type="entry name" value="SAM-dependent_MTase"/>
</dbReference>
<organism evidence="2">
    <name type="scientific">marine sediment metagenome</name>
    <dbReference type="NCBI Taxonomy" id="412755"/>
    <lineage>
        <taxon>unclassified sequences</taxon>
        <taxon>metagenomes</taxon>
        <taxon>ecological metagenomes</taxon>
    </lineage>
</organism>
<name>A0A0F9YAI2_9ZZZZ</name>
<feature type="domain" description="Methyltransferase FkbM" evidence="1">
    <location>
        <begin position="46"/>
        <end position="180"/>
    </location>
</feature>
<dbReference type="AlphaFoldDB" id="A0A0F9YAI2"/>
<dbReference type="PANTHER" id="PTHR34203">
    <property type="entry name" value="METHYLTRANSFERASE, FKBM FAMILY PROTEIN"/>
    <property type="match status" value="1"/>
</dbReference>
<evidence type="ECO:0000259" key="1">
    <source>
        <dbReference type="Pfam" id="PF05050"/>
    </source>
</evidence>
<dbReference type="EMBL" id="LAZR01000008">
    <property type="protein sequence ID" value="KKO09047.1"/>
    <property type="molecule type" value="Genomic_DNA"/>
</dbReference>
<accession>A0A0F9YAI2</accession>
<gene>
    <name evidence="2" type="ORF">LCGC14_0041660</name>
</gene>
<dbReference type="PANTHER" id="PTHR34203:SF15">
    <property type="entry name" value="SLL1173 PROTEIN"/>
    <property type="match status" value="1"/>
</dbReference>
<proteinExistence type="predicted"/>
<sequence>MTAQTTWRERFGLWRSLLMYYGIPGRQARMRRLYGQFIQRDDLCFEIGAHVGNRLMAWRTLGARVVALEPQPLLMQALRRRYGADTAITLLEQAVGAEPGEATLHISTRTPTVTTMSQDWITHVKKDASFQKVQWDRQVTVPVTTLDALIATWGEPAFCKIDVEGFELAVLQGLSRPLAALSFEYIPAAIAVALGCIKRLQELGEYQYNLAPGETHRLQFEQWLSAEDMNQHLGQVREGSGDVYARLVSANRRK</sequence>
<dbReference type="NCBIfam" id="TIGR01444">
    <property type="entry name" value="fkbM_fam"/>
    <property type="match status" value="1"/>
</dbReference>
<dbReference type="InterPro" id="IPR029063">
    <property type="entry name" value="SAM-dependent_MTases_sf"/>
</dbReference>
<reference evidence="2" key="1">
    <citation type="journal article" date="2015" name="Nature">
        <title>Complex archaea that bridge the gap between prokaryotes and eukaryotes.</title>
        <authorList>
            <person name="Spang A."/>
            <person name="Saw J.H."/>
            <person name="Jorgensen S.L."/>
            <person name="Zaremba-Niedzwiedzka K."/>
            <person name="Martijn J."/>
            <person name="Lind A.E."/>
            <person name="van Eijk R."/>
            <person name="Schleper C."/>
            <person name="Guy L."/>
            <person name="Ettema T.J."/>
        </authorList>
    </citation>
    <scope>NUCLEOTIDE SEQUENCE</scope>
</reference>
<dbReference type="Gene3D" id="3.40.50.150">
    <property type="entry name" value="Vaccinia Virus protein VP39"/>
    <property type="match status" value="1"/>
</dbReference>
<dbReference type="Pfam" id="PF05050">
    <property type="entry name" value="Methyltransf_21"/>
    <property type="match status" value="1"/>
</dbReference>
<dbReference type="InterPro" id="IPR006342">
    <property type="entry name" value="FkbM_mtfrase"/>
</dbReference>